<name>B0T5Q9_CAUSK</name>
<feature type="transmembrane region" description="Helical" evidence="6">
    <location>
        <begin position="275"/>
        <end position="296"/>
    </location>
</feature>
<feature type="transmembrane region" description="Helical" evidence="6">
    <location>
        <begin position="146"/>
        <end position="168"/>
    </location>
</feature>
<protein>
    <submittedName>
        <fullName evidence="8">Major facilitator superfamily MFS_1</fullName>
    </submittedName>
</protein>
<proteinExistence type="predicted"/>
<dbReference type="PANTHER" id="PTHR23505:SF79">
    <property type="entry name" value="PROTEIN SPINSTER"/>
    <property type="match status" value="1"/>
</dbReference>
<sequence>MPKTLTDKLANAKDSRYRWLVLAVLTAVHSTHHIDRNVLSVVVEPIRQEFHLSDSQMGMLGSLGYALAFAIAAIPMGYLVDRVNRRNMLVGILALWSVMTAVCASANSYVHLLLARMGVGIAESGGAPTAMSMVSDYFPPKQRSTAIGIWYLSSAIGTGIIFLVGGFLAQSFGWRTVFLVAGVPGLVMGLILFLVVREPPRGGSEVVALDTPETTPAATVDTPEKAATPREAFAYVIRRPAILSMMAGIVLAAAMSSAFALWSVSFLVRVHHMPLALAGVSIAAAFSVFGIIIPLISGVMGDRLSNAKDGHRPERLALLSATTMTGVVLCGVAAALSGSAPVAVAMMCLWCGLMLAHNGPANALVLSLLRPRMRGVVVATLQTVATVVGTALGPFLVGVLSDVYGGPNSLRWAIMTGMSLNVVAVLCFLNAARTARRDSLLDG</sequence>
<comment type="subcellular location">
    <subcellularLocation>
        <location evidence="1">Membrane</location>
        <topology evidence="1">Multi-pass membrane protein</topology>
    </subcellularLocation>
</comment>
<reference evidence="8" key="1">
    <citation type="submission" date="2008-01" db="EMBL/GenBank/DDBJ databases">
        <title>Complete sequence of chromosome of Caulobacter sp. K31.</title>
        <authorList>
            <consortium name="US DOE Joint Genome Institute"/>
            <person name="Copeland A."/>
            <person name="Lucas S."/>
            <person name="Lapidus A."/>
            <person name="Barry K."/>
            <person name="Glavina del Rio T."/>
            <person name="Dalin E."/>
            <person name="Tice H."/>
            <person name="Pitluck S."/>
            <person name="Bruce D."/>
            <person name="Goodwin L."/>
            <person name="Thompson L.S."/>
            <person name="Brettin T."/>
            <person name="Detter J.C."/>
            <person name="Han C."/>
            <person name="Schmutz J."/>
            <person name="Larimer F."/>
            <person name="Land M."/>
            <person name="Hauser L."/>
            <person name="Kyrpides N."/>
            <person name="Kim E."/>
            <person name="Stephens C."/>
            <person name="Richardson P."/>
        </authorList>
    </citation>
    <scope>NUCLEOTIDE SEQUENCE [LARGE SCALE GENOMIC DNA]</scope>
    <source>
        <strain evidence="8">K31</strain>
    </source>
</reference>
<evidence type="ECO:0000256" key="3">
    <source>
        <dbReference type="ARBA" id="ARBA00022692"/>
    </source>
</evidence>
<evidence type="ECO:0000256" key="1">
    <source>
        <dbReference type="ARBA" id="ARBA00004141"/>
    </source>
</evidence>
<dbReference type="STRING" id="366602.Caul_1938"/>
<dbReference type="OrthoDB" id="7442224at2"/>
<evidence type="ECO:0000256" key="2">
    <source>
        <dbReference type="ARBA" id="ARBA00022448"/>
    </source>
</evidence>
<dbReference type="SUPFAM" id="SSF103473">
    <property type="entry name" value="MFS general substrate transporter"/>
    <property type="match status" value="1"/>
</dbReference>
<keyword evidence="3 6" id="KW-0812">Transmembrane</keyword>
<keyword evidence="2" id="KW-0813">Transport</keyword>
<dbReference type="Gene3D" id="1.20.1250.20">
    <property type="entry name" value="MFS general substrate transporter like domains"/>
    <property type="match status" value="1"/>
</dbReference>
<feature type="transmembrane region" description="Helical" evidence="6">
    <location>
        <begin position="342"/>
        <end position="369"/>
    </location>
</feature>
<dbReference type="Pfam" id="PF07690">
    <property type="entry name" value="MFS_1"/>
    <property type="match status" value="1"/>
</dbReference>
<dbReference type="eggNOG" id="COG2814">
    <property type="taxonomic scope" value="Bacteria"/>
</dbReference>
<keyword evidence="4 6" id="KW-1133">Transmembrane helix</keyword>
<keyword evidence="5 6" id="KW-0472">Membrane</keyword>
<evidence type="ECO:0000256" key="5">
    <source>
        <dbReference type="ARBA" id="ARBA00023136"/>
    </source>
</evidence>
<feature type="transmembrane region" description="Helical" evidence="6">
    <location>
        <begin position="241"/>
        <end position="263"/>
    </location>
</feature>
<dbReference type="HOGENOM" id="CLU_001265_5_12_5"/>
<feature type="domain" description="Major facilitator superfamily (MFS) profile" evidence="7">
    <location>
        <begin position="21"/>
        <end position="436"/>
    </location>
</feature>
<feature type="transmembrane region" description="Helical" evidence="6">
    <location>
        <begin position="87"/>
        <end position="107"/>
    </location>
</feature>
<dbReference type="CDD" id="cd17328">
    <property type="entry name" value="MFS_spinster_like"/>
    <property type="match status" value="1"/>
</dbReference>
<feature type="transmembrane region" description="Helical" evidence="6">
    <location>
        <begin position="316"/>
        <end position="336"/>
    </location>
</feature>
<evidence type="ECO:0000256" key="6">
    <source>
        <dbReference type="SAM" id="Phobius"/>
    </source>
</evidence>
<dbReference type="EMBL" id="CP000927">
    <property type="protein sequence ID" value="ABZ71067.1"/>
    <property type="molecule type" value="Genomic_DNA"/>
</dbReference>
<dbReference type="PANTHER" id="PTHR23505">
    <property type="entry name" value="SPINSTER"/>
    <property type="match status" value="1"/>
</dbReference>
<dbReference type="KEGG" id="cak:Caul_1938"/>
<dbReference type="PIRSF" id="PIRSF002808">
    <property type="entry name" value="Hexose_phosphate_transp"/>
    <property type="match status" value="1"/>
</dbReference>
<feature type="transmembrane region" description="Helical" evidence="6">
    <location>
        <begin position="412"/>
        <end position="432"/>
    </location>
</feature>
<feature type="transmembrane region" description="Helical" evidence="6">
    <location>
        <begin position="376"/>
        <end position="400"/>
    </location>
</feature>
<dbReference type="InterPro" id="IPR044770">
    <property type="entry name" value="MFS_spinster-like"/>
</dbReference>
<dbReference type="InterPro" id="IPR020846">
    <property type="entry name" value="MFS_dom"/>
</dbReference>
<organism evidence="8">
    <name type="scientific">Caulobacter sp. (strain K31)</name>
    <dbReference type="NCBI Taxonomy" id="366602"/>
    <lineage>
        <taxon>Bacteria</taxon>
        <taxon>Pseudomonadati</taxon>
        <taxon>Pseudomonadota</taxon>
        <taxon>Alphaproteobacteria</taxon>
        <taxon>Caulobacterales</taxon>
        <taxon>Caulobacteraceae</taxon>
        <taxon>Caulobacter</taxon>
    </lineage>
</organism>
<dbReference type="AlphaFoldDB" id="B0T5Q9"/>
<dbReference type="GO" id="GO:0022857">
    <property type="term" value="F:transmembrane transporter activity"/>
    <property type="evidence" value="ECO:0007669"/>
    <property type="project" value="InterPro"/>
</dbReference>
<accession>B0T5Q9</accession>
<dbReference type="InterPro" id="IPR000849">
    <property type="entry name" value="Sugar_P_transporter"/>
</dbReference>
<evidence type="ECO:0000259" key="7">
    <source>
        <dbReference type="PROSITE" id="PS50850"/>
    </source>
</evidence>
<dbReference type="GO" id="GO:0016020">
    <property type="term" value="C:membrane"/>
    <property type="evidence" value="ECO:0007669"/>
    <property type="project" value="UniProtKB-SubCell"/>
</dbReference>
<feature type="transmembrane region" description="Helical" evidence="6">
    <location>
        <begin position="174"/>
        <end position="196"/>
    </location>
</feature>
<evidence type="ECO:0000313" key="8">
    <source>
        <dbReference type="EMBL" id="ABZ71067.1"/>
    </source>
</evidence>
<evidence type="ECO:0000256" key="4">
    <source>
        <dbReference type="ARBA" id="ARBA00022989"/>
    </source>
</evidence>
<feature type="transmembrane region" description="Helical" evidence="6">
    <location>
        <begin position="113"/>
        <end position="134"/>
    </location>
</feature>
<gene>
    <name evidence="8" type="ordered locus">Caul_1938</name>
</gene>
<dbReference type="InterPro" id="IPR036259">
    <property type="entry name" value="MFS_trans_sf"/>
</dbReference>
<dbReference type="InterPro" id="IPR011701">
    <property type="entry name" value="MFS"/>
</dbReference>
<feature type="transmembrane region" description="Helical" evidence="6">
    <location>
        <begin position="56"/>
        <end position="80"/>
    </location>
</feature>
<dbReference type="PROSITE" id="PS50850">
    <property type="entry name" value="MFS"/>
    <property type="match status" value="1"/>
</dbReference>